<organism evidence="1 2">
    <name type="scientific">Entomophthora muscae</name>
    <dbReference type="NCBI Taxonomy" id="34485"/>
    <lineage>
        <taxon>Eukaryota</taxon>
        <taxon>Fungi</taxon>
        <taxon>Fungi incertae sedis</taxon>
        <taxon>Zoopagomycota</taxon>
        <taxon>Entomophthoromycotina</taxon>
        <taxon>Entomophthoromycetes</taxon>
        <taxon>Entomophthorales</taxon>
        <taxon>Entomophthoraceae</taxon>
        <taxon>Entomophthora</taxon>
    </lineage>
</organism>
<evidence type="ECO:0000313" key="2">
    <source>
        <dbReference type="Proteomes" id="UP001165960"/>
    </source>
</evidence>
<gene>
    <name evidence="1" type="ORF">DSO57_1014838</name>
</gene>
<sequence length="58" mass="6332">MNLKLFAVIVTFASTAVLEEPKNSQLVSRDSLPKPSWLDAFKDIFAGGRSPGFKPLVP</sequence>
<keyword evidence="2" id="KW-1185">Reference proteome</keyword>
<proteinExistence type="predicted"/>
<dbReference type="EMBL" id="QTSX02005737">
    <property type="protein sequence ID" value="KAJ9058191.1"/>
    <property type="molecule type" value="Genomic_DNA"/>
</dbReference>
<name>A0ACC2S7Q7_9FUNG</name>
<comment type="caution">
    <text evidence="1">The sequence shown here is derived from an EMBL/GenBank/DDBJ whole genome shotgun (WGS) entry which is preliminary data.</text>
</comment>
<evidence type="ECO:0000313" key="1">
    <source>
        <dbReference type="EMBL" id="KAJ9058191.1"/>
    </source>
</evidence>
<accession>A0ACC2S7Q7</accession>
<reference evidence="1" key="1">
    <citation type="submission" date="2022-04" db="EMBL/GenBank/DDBJ databases">
        <title>Genome of the entomopathogenic fungus Entomophthora muscae.</title>
        <authorList>
            <person name="Elya C."/>
            <person name="Lovett B.R."/>
            <person name="Lee E."/>
            <person name="Macias A.M."/>
            <person name="Hajek A.E."/>
            <person name="De Bivort B.L."/>
            <person name="Kasson M.T."/>
            <person name="De Fine Licht H.H."/>
            <person name="Stajich J.E."/>
        </authorList>
    </citation>
    <scope>NUCLEOTIDE SEQUENCE</scope>
    <source>
        <strain evidence="1">Berkeley</strain>
    </source>
</reference>
<protein>
    <submittedName>
        <fullName evidence="1">Uncharacterized protein</fullName>
    </submittedName>
</protein>
<dbReference type="Proteomes" id="UP001165960">
    <property type="component" value="Unassembled WGS sequence"/>
</dbReference>